<feature type="non-terminal residue" evidence="2">
    <location>
        <position position="1"/>
    </location>
</feature>
<evidence type="ECO:0000256" key="1">
    <source>
        <dbReference type="SAM" id="MobiDB-lite"/>
    </source>
</evidence>
<dbReference type="EMBL" id="JABFTP020000144">
    <property type="protein sequence ID" value="KAL3281532.1"/>
    <property type="molecule type" value="Genomic_DNA"/>
</dbReference>
<sequence>EKKEIAAASGRTSAECKETMSQKDDRNMAEKMGVVRRRRKLDEAVYSQSDSLAGMRSPKSRLLDD</sequence>
<organism evidence="2 3">
    <name type="scientific">Cryptolaemus montrouzieri</name>
    <dbReference type="NCBI Taxonomy" id="559131"/>
    <lineage>
        <taxon>Eukaryota</taxon>
        <taxon>Metazoa</taxon>
        <taxon>Ecdysozoa</taxon>
        <taxon>Arthropoda</taxon>
        <taxon>Hexapoda</taxon>
        <taxon>Insecta</taxon>
        <taxon>Pterygota</taxon>
        <taxon>Neoptera</taxon>
        <taxon>Endopterygota</taxon>
        <taxon>Coleoptera</taxon>
        <taxon>Polyphaga</taxon>
        <taxon>Cucujiformia</taxon>
        <taxon>Coccinelloidea</taxon>
        <taxon>Coccinellidae</taxon>
        <taxon>Scymninae</taxon>
        <taxon>Scymnini</taxon>
        <taxon>Cryptolaemus</taxon>
    </lineage>
</organism>
<evidence type="ECO:0000313" key="2">
    <source>
        <dbReference type="EMBL" id="KAL3281532.1"/>
    </source>
</evidence>
<name>A0ABD2NSW0_9CUCU</name>
<accession>A0ABD2NSW0</accession>
<feature type="region of interest" description="Disordered" evidence="1">
    <location>
        <begin position="1"/>
        <end position="65"/>
    </location>
</feature>
<feature type="compositionally biased region" description="Basic and acidic residues" evidence="1">
    <location>
        <begin position="14"/>
        <end position="29"/>
    </location>
</feature>
<dbReference type="AlphaFoldDB" id="A0ABD2NSW0"/>
<reference evidence="2 3" key="1">
    <citation type="journal article" date="2021" name="BMC Biol.">
        <title>Horizontally acquired antibacterial genes associated with adaptive radiation of ladybird beetles.</title>
        <authorList>
            <person name="Li H.S."/>
            <person name="Tang X.F."/>
            <person name="Huang Y.H."/>
            <person name="Xu Z.Y."/>
            <person name="Chen M.L."/>
            <person name="Du X.Y."/>
            <person name="Qiu B.Y."/>
            <person name="Chen P.T."/>
            <person name="Zhang W."/>
            <person name="Slipinski A."/>
            <person name="Escalona H.E."/>
            <person name="Waterhouse R.M."/>
            <person name="Zwick A."/>
            <person name="Pang H."/>
        </authorList>
    </citation>
    <scope>NUCLEOTIDE SEQUENCE [LARGE SCALE GENOMIC DNA]</scope>
    <source>
        <strain evidence="2">SYSU2018</strain>
    </source>
</reference>
<proteinExistence type="predicted"/>
<dbReference type="Proteomes" id="UP001516400">
    <property type="component" value="Unassembled WGS sequence"/>
</dbReference>
<comment type="caution">
    <text evidence="2">The sequence shown here is derived from an EMBL/GenBank/DDBJ whole genome shotgun (WGS) entry which is preliminary data.</text>
</comment>
<evidence type="ECO:0000313" key="3">
    <source>
        <dbReference type="Proteomes" id="UP001516400"/>
    </source>
</evidence>
<keyword evidence="3" id="KW-1185">Reference proteome</keyword>
<gene>
    <name evidence="2" type="ORF">HHI36_004740</name>
</gene>
<protein>
    <submittedName>
        <fullName evidence="2">Uncharacterized protein</fullName>
    </submittedName>
</protein>